<feature type="transmembrane region" description="Helical" evidence="1">
    <location>
        <begin position="12"/>
        <end position="31"/>
    </location>
</feature>
<evidence type="ECO:0000313" key="2">
    <source>
        <dbReference type="EMBL" id="OIR17784.1"/>
    </source>
</evidence>
<accession>A0A1J5TNF6</accession>
<keyword evidence="1" id="KW-1133">Transmembrane helix</keyword>
<keyword evidence="1" id="KW-0812">Transmembrane</keyword>
<organism evidence="2">
    <name type="scientific">mine drainage metagenome</name>
    <dbReference type="NCBI Taxonomy" id="410659"/>
    <lineage>
        <taxon>unclassified sequences</taxon>
        <taxon>metagenomes</taxon>
        <taxon>ecological metagenomes</taxon>
    </lineage>
</organism>
<comment type="caution">
    <text evidence="2">The sequence shown here is derived from an EMBL/GenBank/DDBJ whole genome shotgun (WGS) entry which is preliminary data.</text>
</comment>
<feature type="transmembrane region" description="Helical" evidence="1">
    <location>
        <begin position="43"/>
        <end position="62"/>
    </location>
</feature>
<sequence length="276" mass="31402">MQRGNIFDYKNYLYFKLAVVMILIAFAAFMVFEPAVGHYGGSWIGYGLGTISALMVLWMAWYGVRKRRYRSAGTTQGWLSAHIYLGTALTVIVTLHSGFHFGFNIHTLAYGLLLVVVVSGFFGNYAYMIYPRQMTENMGEDSLDGLLLRIAEANKLARQIALLMPDDINNIVTHACQATHIGVGILEQLRGFQPNCPSALAVQKLTTMGNHLSTEQRKLHRELYSIMVRRQSLVKRARQDLMYRSRLGFWLYFHVPFAIALLVAMTAHIIAVFFYW</sequence>
<protein>
    <recommendedName>
        <fullName evidence="3">Ferric reductase like transmembrane component</fullName>
    </recommendedName>
</protein>
<dbReference type="AlphaFoldDB" id="A0A1J5TNF6"/>
<proteinExistence type="predicted"/>
<feature type="transmembrane region" description="Helical" evidence="1">
    <location>
        <begin position="109"/>
        <end position="130"/>
    </location>
</feature>
<evidence type="ECO:0000256" key="1">
    <source>
        <dbReference type="SAM" id="Phobius"/>
    </source>
</evidence>
<dbReference type="EMBL" id="MLJW01000004">
    <property type="protein sequence ID" value="OIR17784.1"/>
    <property type="molecule type" value="Genomic_DNA"/>
</dbReference>
<feature type="transmembrane region" description="Helical" evidence="1">
    <location>
        <begin position="83"/>
        <end position="103"/>
    </location>
</feature>
<evidence type="ECO:0008006" key="3">
    <source>
        <dbReference type="Google" id="ProtNLM"/>
    </source>
</evidence>
<reference evidence="2" key="1">
    <citation type="submission" date="2016-10" db="EMBL/GenBank/DDBJ databases">
        <title>Sequence of Gallionella enrichment culture.</title>
        <authorList>
            <person name="Poehlein A."/>
            <person name="Muehling M."/>
            <person name="Daniel R."/>
        </authorList>
    </citation>
    <scope>NUCLEOTIDE SEQUENCE</scope>
</reference>
<name>A0A1J5TNF6_9ZZZZ</name>
<feature type="transmembrane region" description="Helical" evidence="1">
    <location>
        <begin position="249"/>
        <end position="275"/>
    </location>
</feature>
<keyword evidence="1" id="KW-0472">Membrane</keyword>
<gene>
    <name evidence="2" type="ORF">GALL_20060</name>
</gene>